<feature type="compositionally biased region" description="Polar residues" evidence="3">
    <location>
        <begin position="557"/>
        <end position="602"/>
    </location>
</feature>
<feature type="region of interest" description="Disordered" evidence="3">
    <location>
        <begin position="401"/>
        <end position="439"/>
    </location>
</feature>
<dbReference type="GO" id="GO:1990904">
    <property type="term" value="C:ribonucleoprotein complex"/>
    <property type="evidence" value="ECO:0007669"/>
    <property type="project" value="TreeGrafter"/>
</dbReference>
<dbReference type="FunFam" id="3.10.450.50:FF:000003">
    <property type="entry name" value="Nuclear transport factor 2 family protein"/>
    <property type="match status" value="1"/>
</dbReference>
<evidence type="ECO:0000259" key="4">
    <source>
        <dbReference type="PROSITE" id="PS50102"/>
    </source>
</evidence>
<proteinExistence type="predicted"/>
<accession>A0A9N8Z740</accession>
<dbReference type="InterPro" id="IPR018222">
    <property type="entry name" value="Nuclear_transport_factor_2_euk"/>
</dbReference>
<dbReference type="GO" id="GO:0016579">
    <property type="term" value="P:protein deubiquitination"/>
    <property type="evidence" value="ECO:0007669"/>
    <property type="project" value="TreeGrafter"/>
</dbReference>
<dbReference type="InterPro" id="IPR039539">
    <property type="entry name" value="Ras_GTPase_bind_prot"/>
</dbReference>
<evidence type="ECO:0000259" key="5">
    <source>
        <dbReference type="PROSITE" id="PS50177"/>
    </source>
</evidence>
<dbReference type="PANTHER" id="PTHR10693:SF20">
    <property type="entry name" value="AT27578P"/>
    <property type="match status" value="1"/>
</dbReference>
<dbReference type="SUPFAM" id="SSF54427">
    <property type="entry name" value="NTF2-like"/>
    <property type="match status" value="1"/>
</dbReference>
<dbReference type="Gene3D" id="3.30.70.330">
    <property type="match status" value="1"/>
</dbReference>
<protein>
    <submittedName>
        <fullName evidence="6">19677_t:CDS:1</fullName>
    </submittedName>
</protein>
<feature type="compositionally biased region" description="Basic and acidic residues" evidence="3">
    <location>
        <begin position="603"/>
        <end position="612"/>
    </location>
</feature>
<feature type="region of interest" description="Disordered" evidence="3">
    <location>
        <begin position="328"/>
        <end position="381"/>
    </location>
</feature>
<dbReference type="SUPFAM" id="SSF54928">
    <property type="entry name" value="RNA-binding domain, RBD"/>
    <property type="match status" value="1"/>
</dbReference>
<dbReference type="Gene3D" id="3.10.450.50">
    <property type="match status" value="1"/>
</dbReference>
<feature type="compositionally biased region" description="Polar residues" evidence="3">
    <location>
        <begin position="329"/>
        <end position="361"/>
    </location>
</feature>
<dbReference type="PANTHER" id="PTHR10693">
    <property type="entry name" value="RAS GTPASE-ACTIVATING PROTEIN-BINDING PROTEIN"/>
    <property type="match status" value="1"/>
</dbReference>
<feature type="region of interest" description="Disordered" evidence="3">
    <location>
        <begin position="201"/>
        <end position="247"/>
    </location>
</feature>
<dbReference type="Proteomes" id="UP000789759">
    <property type="component" value="Unassembled WGS sequence"/>
</dbReference>
<feature type="compositionally biased region" description="Polar residues" evidence="3">
    <location>
        <begin position="236"/>
        <end position="247"/>
    </location>
</feature>
<dbReference type="CDD" id="cd00780">
    <property type="entry name" value="NTF2"/>
    <property type="match status" value="1"/>
</dbReference>
<sequence length="715" mass="76860">MAETATNLSENATSEPTPVAGQKINSFKVGWLFVHEYYTILNKEPWRLHCFYGRNSILIRGNEGQKVMPIVGEQEIREKIKQLNLDNCRVLVTNVDSQSSLNGGIVVQVLGEMSNGNEETSRKFAQTFFLAEQPNGYYVLNDIFRFLNDDDDVISECDEVDEGAIEESVGNEGGEEDIGSSPTGTLVEEPINVPTIIEGENAVAHTREPSASDVTNSTPNTNETESVPSAPLPLMSASTSEGQQTNSSLVASNDALNASSDKSQATQIAVGSPSVHANKIPAMNVAVNIQPVYPNKAPVPNATIIMPFANQASPPYINQQPVPTMINGPYQNMKQSTNGQIGNASPTYAQRSNTPRPQTVGSGPAYAQASSSRTQTTGNGPAFAQQLQIPKVTSQAVPHTVNGLHTSAPRSTSPVSQRSVSPVANDHKSSSNIVNGEPGVVNQSLENGQSIATKPAGNVSDNPEVAFVKPASTVVNGENLSKSTSNVTNGESTSVKSAVNGELVTHTNVQSGPDSKKIAATTNTANVKDESVVNVVQASGTNQQAAQPAPKPQGPQTWASTLFKSSGNTQTESKPQSVPATLPTQKVQQKPAPQSSHPSQQTRDNRNFRQEGLKGNNRRNSDTNFSIYVKGISTKVSYDQLRSSLSSFGQIRHLDLIYNKSCAFVEFIDEESYRECLNRHTLTIANQCLTFEERRPSRNNLNRGGNNKPPRGRGY</sequence>
<dbReference type="GO" id="GO:0034517">
    <property type="term" value="P:ribophagy"/>
    <property type="evidence" value="ECO:0007669"/>
    <property type="project" value="TreeGrafter"/>
</dbReference>
<feature type="compositionally biased region" description="Low complexity" evidence="3">
    <location>
        <begin position="698"/>
        <end position="709"/>
    </location>
</feature>
<evidence type="ECO:0000256" key="1">
    <source>
        <dbReference type="ARBA" id="ARBA00022884"/>
    </source>
</evidence>
<dbReference type="EMBL" id="CAJVQA010000415">
    <property type="protein sequence ID" value="CAG8473663.1"/>
    <property type="molecule type" value="Genomic_DNA"/>
</dbReference>
<dbReference type="InterPro" id="IPR000504">
    <property type="entry name" value="RRM_dom"/>
</dbReference>
<dbReference type="InterPro" id="IPR012677">
    <property type="entry name" value="Nucleotide-bd_a/b_plait_sf"/>
</dbReference>
<evidence type="ECO:0000256" key="2">
    <source>
        <dbReference type="PROSITE-ProRule" id="PRU00176"/>
    </source>
</evidence>
<feature type="region of interest" description="Disordered" evidence="3">
    <location>
        <begin position="540"/>
        <end position="623"/>
    </location>
</feature>
<dbReference type="InterPro" id="IPR035979">
    <property type="entry name" value="RBD_domain_sf"/>
</dbReference>
<gene>
    <name evidence="6" type="ORF">CPELLU_LOCUS1195</name>
</gene>
<dbReference type="CDD" id="cd00590">
    <property type="entry name" value="RRM_SF"/>
    <property type="match status" value="1"/>
</dbReference>
<feature type="compositionally biased region" description="Polar residues" evidence="3">
    <location>
        <begin position="401"/>
        <end position="422"/>
    </location>
</feature>
<feature type="region of interest" description="Disordered" evidence="3">
    <location>
        <begin position="696"/>
        <end position="715"/>
    </location>
</feature>
<comment type="caution">
    <text evidence="6">The sequence shown here is derived from an EMBL/GenBank/DDBJ whole genome shotgun (WGS) entry which is preliminary data.</text>
</comment>
<dbReference type="InterPro" id="IPR032710">
    <property type="entry name" value="NTF2-like_dom_sf"/>
</dbReference>
<reference evidence="6" key="1">
    <citation type="submission" date="2021-06" db="EMBL/GenBank/DDBJ databases">
        <authorList>
            <person name="Kallberg Y."/>
            <person name="Tangrot J."/>
            <person name="Rosling A."/>
        </authorList>
    </citation>
    <scope>NUCLEOTIDE SEQUENCE</scope>
    <source>
        <strain evidence="6">FL966</strain>
    </source>
</reference>
<evidence type="ECO:0000313" key="6">
    <source>
        <dbReference type="EMBL" id="CAG8473663.1"/>
    </source>
</evidence>
<feature type="domain" description="NTF2" evidence="5">
    <location>
        <begin position="29"/>
        <end position="146"/>
    </location>
</feature>
<dbReference type="AlphaFoldDB" id="A0A9N8Z740"/>
<dbReference type="GO" id="GO:0003729">
    <property type="term" value="F:mRNA binding"/>
    <property type="evidence" value="ECO:0007669"/>
    <property type="project" value="TreeGrafter"/>
</dbReference>
<keyword evidence="1 2" id="KW-0694">RNA-binding</keyword>
<dbReference type="Pfam" id="PF00076">
    <property type="entry name" value="RRM_1"/>
    <property type="match status" value="1"/>
</dbReference>
<dbReference type="SMART" id="SM00360">
    <property type="entry name" value="RRM"/>
    <property type="match status" value="1"/>
</dbReference>
<feature type="compositionally biased region" description="Low complexity" evidence="3">
    <location>
        <begin position="215"/>
        <end position="226"/>
    </location>
</feature>
<dbReference type="Pfam" id="PF02136">
    <property type="entry name" value="NTF2"/>
    <property type="match status" value="1"/>
</dbReference>
<feature type="compositionally biased region" description="Polar residues" evidence="3">
    <location>
        <begin position="368"/>
        <end position="381"/>
    </location>
</feature>
<dbReference type="GO" id="GO:1990861">
    <property type="term" value="C:Ubp3-Bre5 deubiquitination complex"/>
    <property type="evidence" value="ECO:0007669"/>
    <property type="project" value="TreeGrafter"/>
</dbReference>
<dbReference type="PROSITE" id="PS50177">
    <property type="entry name" value="NTF2_DOMAIN"/>
    <property type="match status" value="1"/>
</dbReference>
<feature type="domain" description="RRM" evidence="4">
    <location>
        <begin position="625"/>
        <end position="696"/>
    </location>
</feature>
<keyword evidence="7" id="KW-1185">Reference proteome</keyword>
<dbReference type="InterPro" id="IPR002075">
    <property type="entry name" value="NTF2_dom"/>
</dbReference>
<feature type="region of interest" description="Disordered" evidence="3">
    <location>
        <begin position="165"/>
        <end position="187"/>
    </location>
</feature>
<dbReference type="PROSITE" id="PS50102">
    <property type="entry name" value="RRM"/>
    <property type="match status" value="1"/>
</dbReference>
<dbReference type="GO" id="GO:0005829">
    <property type="term" value="C:cytosol"/>
    <property type="evidence" value="ECO:0007669"/>
    <property type="project" value="TreeGrafter"/>
</dbReference>
<dbReference type="OrthoDB" id="339151at2759"/>
<evidence type="ECO:0000313" key="7">
    <source>
        <dbReference type="Proteomes" id="UP000789759"/>
    </source>
</evidence>
<organism evidence="6 7">
    <name type="scientific">Cetraspora pellucida</name>
    <dbReference type="NCBI Taxonomy" id="1433469"/>
    <lineage>
        <taxon>Eukaryota</taxon>
        <taxon>Fungi</taxon>
        <taxon>Fungi incertae sedis</taxon>
        <taxon>Mucoromycota</taxon>
        <taxon>Glomeromycotina</taxon>
        <taxon>Glomeromycetes</taxon>
        <taxon>Diversisporales</taxon>
        <taxon>Gigasporaceae</taxon>
        <taxon>Cetraspora</taxon>
    </lineage>
</organism>
<evidence type="ECO:0000256" key="3">
    <source>
        <dbReference type="SAM" id="MobiDB-lite"/>
    </source>
</evidence>
<name>A0A9N8Z740_9GLOM</name>